<dbReference type="AlphaFoldDB" id="A0A0A8YRF3"/>
<evidence type="ECO:0000313" key="1">
    <source>
        <dbReference type="EMBL" id="JAD29006.1"/>
    </source>
</evidence>
<proteinExistence type="predicted"/>
<dbReference type="EMBL" id="GBRH01268889">
    <property type="protein sequence ID" value="JAD29006.1"/>
    <property type="molecule type" value="Transcribed_RNA"/>
</dbReference>
<protein>
    <submittedName>
        <fullName evidence="1">Uncharacterized protein</fullName>
    </submittedName>
</protein>
<organism evidence="1">
    <name type="scientific">Arundo donax</name>
    <name type="common">Giant reed</name>
    <name type="synonym">Donax arundinaceus</name>
    <dbReference type="NCBI Taxonomy" id="35708"/>
    <lineage>
        <taxon>Eukaryota</taxon>
        <taxon>Viridiplantae</taxon>
        <taxon>Streptophyta</taxon>
        <taxon>Embryophyta</taxon>
        <taxon>Tracheophyta</taxon>
        <taxon>Spermatophyta</taxon>
        <taxon>Magnoliopsida</taxon>
        <taxon>Liliopsida</taxon>
        <taxon>Poales</taxon>
        <taxon>Poaceae</taxon>
        <taxon>PACMAD clade</taxon>
        <taxon>Arundinoideae</taxon>
        <taxon>Arundineae</taxon>
        <taxon>Arundo</taxon>
    </lineage>
</organism>
<reference evidence="1" key="2">
    <citation type="journal article" date="2015" name="Data Brief">
        <title>Shoot transcriptome of the giant reed, Arundo donax.</title>
        <authorList>
            <person name="Barrero R.A."/>
            <person name="Guerrero F.D."/>
            <person name="Moolhuijzen P."/>
            <person name="Goolsby J.A."/>
            <person name="Tidwell J."/>
            <person name="Bellgard S.E."/>
            <person name="Bellgard M.I."/>
        </authorList>
    </citation>
    <scope>NUCLEOTIDE SEQUENCE</scope>
    <source>
        <tissue evidence="1">Shoot tissue taken approximately 20 cm above the soil surface</tissue>
    </source>
</reference>
<sequence length="49" mass="5637">MQANPRELSSITTRAMQLLRTFGDGGLIRDKQFLPQSYLMIALPWRSVK</sequence>
<accession>A0A0A8YRF3</accession>
<reference evidence="1" key="1">
    <citation type="submission" date="2014-09" db="EMBL/GenBank/DDBJ databases">
        <authorList>
            <person name="Magalhaes I.L.F."/>
            <person name="Oliveira U."/>
            <person name="Santos F.R."/>
            <person name="Vidigal T.H.D.A."/>
            <person name="Brescovit A.D."/>
            <person name="Santos A.J."/>
        </authorList>
    </citation>
    <scope>NUCLEOTIDE SEQUENCE</scope>
    <source>
        <tissue evidence="1">Shoot tissue taken approximately 20 cm above the soil surface</tissue>
    </source>
</reference>
<name>A0A0A8YRF3_ARUDO</name>